<organism evidence="6 7">
    <name type="scientific">Clostridium moutaii</name>
    <dbReference type="NCBI Taxonomy" id="3240932"/>
    <lineage>
        <taxon>Bacteria</taxon>
        <taxon>Bacillati</taxon>
        <taxon>Bacillota</taxon>
        <taxon>Clostridia</taxon>
        <taxon>Eubacteriales</taxon>
        <taxon>Clostridiaceae</taxon>
        <taxon>Clostridium</taxon>
    </lineage>
</organism>
<protein>
    <submittedName>
        <fullName evidence="6">TetR/AcrR family transcriptional regulator</fullName>
    </submittedName>
</protein>
<evidence type="ECO:0000256" key="2">
    <source>
        <dbReference type="ARBA" id="ARBA00023125"/>
    </source>
</evidence>
<dbReference type="InterPro" id="IPR036271">
    <property type="entry name" value="Tet_transcr_reg_TetR-rel_C_sf"/>
</dbReference>
<reference evidence="6 7" key="1">
    <citation type="submission" date="2024-08" db="EMBL/GenBank/DDBJ databases">
        <title>Clostridium lapicellarii sp. nov., and Clostridium renhuaiense sp. nov., two species isolated from the mud in a fermentation cellar used for producing sauce-flavour Chinese liquors.</title>
        <authorList>
            <person name="Yang F."/>
            <person name="Wang H."/>
            <person name="Chen L.Q."/>
            <person name="Zhou N."/>
            <person name="Lu J.J."/>
            <person name="Pu X.X."/>
            <person name="Wan B."/>
            <person name="Wang L."/>
            <person name="Liu S.J."/>
        </authorList>
    </citation>
    <scope>NUCLEOTIDE SEQUENCE [LARGE SCALE GENOMIC DNA]</scope>
    <source>
        <strain evidence="6 7">MT-5</strain>
    </source>
</reference>
<name>A0ABV4BU05_9CLOT</name>
<feature type="DNA-binding region" description="H-T-H motif" evidence="4">
    <location>
        <begin position="29"/>
        <end position="48"/>
    </location>
</feature>
<dbReference type="Pfam" id="PF13305">
    <property type="entry name" value="TetR_C_33"/>
    <property type="match status" value="1"/>
</dbReference>
<evidence type="ECO:0000313" key="7">
    <source>
        <dbReference type="Proteomes" id="UP001564657"/>
    </source>
</evidence>
<dbReference type="RefSeq" id="WP_369705895.1">
    <property type="nucleotide sequence ID" value="NZ_JBGEWD010000036.1"/>
</dbReference>
<dbReference type="InterPro" id="IPR009057">
    <property type="entry name" value="Homeodomain-like_sf"/>
</dbReference>
<comment type="caution">
    <text evidence="6">The sequence shown here is derived from an EMBL/GenBank/DDBJ whole genome shotgun (WGS) entry which is preliminary data.</text>
</comment>
<gene>
    <name evidence="6" type="ORF">AB8U03_17765</name>
</gene>
<dbReference type="SUPFAM" id="SSF46689">
    <property type="entry name" value="Homeodomain-like"/>
    <property type="match status" value="1"/>
</dbReference>
<keyword evidence="1" id="KW-0805">Transcription regulation</keyword>
<sequence>MTKKRELSKEKVLNKAMDIAENEGLNLLTFQKLSQSLNIKPPSLYNYFRNLDELKITIGSIFFNRLEAVLYENLLGLSGKNAIKVFCSTIRNYSLKHPKLAMVILIVPQYEHQSIIYQSSLKIIKMFEQLLSFTGRPKPELLMLSRSIRSAVLGFILLELSGYFENKMANKDDSFKTMLDINLSPLP</sequence>
<keyword evidence="2 4" id="KW-0238">DNA-binding</keyword>
<feature type="domain" description="HTH tetR-type" evidence="5">
    <location>
        <begin position="6"/>
        <end position="66"/>
    </location>
</feature>
<proteinExistence type="predicted"/>
<dbReference type="InterPro" id="IPR025996">
    <property type="entry name" value="MT1864/Rv1816-like_C"/>
</dbReference>
<dbReference type="Gene3D" id="1.10.10.60">
    <property type="entry name" value="Homeodomain-like"/>
    <property type="match status" value="1"/>
</dbReference>
<evidence type="ECO:0000313" key="6">
    <source>
        <dbReference type="EMBL" id="MEY8001998.1"/>
    </source>
</evidence>
<dbReference type="Proteomes" id="UP001564657">
    <property type="component" value="Unassembled WGS sequence"/>
</dbReference>
<dbReference type="EMBL" id="JBGEWD010000036">
    <property type="protein sequence ID" value="MEY8001998.1"/>
    <property type="molecule type" value="Genomic_DNA"/>
</dbReference>
<dbReference type="Gene3D" id="1.10.357.10">
    <property type="entry name" value="Tetracycline Repressor, domain 2"/>
    <property type="match status" value="1"/>
</dbReference>
<keyword evidence="3" id="KW-0804">Transcription</keyword>
<evidence type="ECO:0000256" key="3">
    <source>
        <dbReference type="ARBA" id="ARBA00023163"/>
    </source>
</evidence>
<evidence type="ECO:0000259" key="5">
    <source>
        <dbReference type="PROSITE" id="PS50977"/>
    </source>
</evidence>
<dbReference type="InterPro" id="IPR001647">
    <property type="entry name" value="HTH_TetR"/>
</dbReference>
<evidence type="ECO:0000256" key="4">
    <source>
        <dbReference type="PROSITE-ProRule" id="PRU00335"/>
    </source>
</evidence>
<keyword evidence="7" id="KW-1185">Reference proteome</keyword>
<dbReference type="SUPFAM" id="SSF48498">
    <property type="entry name" value="Tetracyclin repressor-like, C-terminal domain"/>
    <property type="match status" value="1"/>
</dbReference>
<accession>A0ABV4BU05</accession>
<dbReference type="PROSITE" id="PS50977">
    <property type="entry name" value="HTH_TETR_2"/>
    <property type="match status" value="1"/>
</dbReference>
<evidence type="ECO:0000256" key="1">
    <source>
        <dbReference type="ARBA" id="ARBA00023015"/>
    </source>
</evidence>